<dbReference type="Proteomes" id="UP000023541">
    <property type="component" value="Unassembled WGS sequence"/>
</dbReference>
<protein>
    <recommendedName>
        <fullName evidence="11">ABC transporter permease</fullName>
    </recommendedName>
</protein>
<dbReference type="Pfam" id="PF12704">
    <property type="entry name" value="MacB_PCD"/>
    <property type="match status" value="2"/>
</dbReference>
<sequence length="809" mass="91759">MLKNHLKIAWRSILKDKMFTFIKIGGFAVGIMACVLIALFIKDELSYDKHYVHEKQIYRVYTQVMHKGELIKWTHYPAPFAKAIKEDFPEIQKSGRFLTSELFGTGNKELRIEGETENIFENGFIFADQELLEILEIPLVQGSTKSALSQPGTIVISQSKADKYFPNGDAIGKTLILDNNTEKPYKITGVMKDSPENTHFKYNFLMTMVGRGFYPYEKHNWGAQNYHTYVLVNDNTNIRELEQKMFSIVEDYMIPTARESNRLDKIDFLKSYQFKLQPVSDIHLKSTDISDGLKHGDIRFVWLFGAIAVFILLLACVNFINLSTAKSANRAKEVGLRKTVGAFRKNLVSQFITESVLFSIISFVLGVVLAWALLPYFNTIASKALIVPWGQWWFLPVLLFSALCIGILAGLYPAFYLSAFRPVNVLKGSLSTGSKSGKLRSSLVVFQFTTSIVLIIGTLIIYQQMNYILNKKLGYDKEQVLVIQGTKSLENKTQNFKDQLLKLPEVKQVSVSDYLPIEGTKRNGNTFKEKGKENDGIAVPAQRWEVDHDYINTLGIHIKKGRDFSRELASDSTDAMVINEIMAKSFGFENPLGKKITNGRESWTIIGVVEDFHFETLKNDIEPLAMAINNSPGMISVRLKTSHINQVLKSITTIWDQNVPNQSFRYSFLDQDFSKMHEDVQRIGKIFVSFALFAILVACLGLFALSAFMVEQRKKEISIRLVLGAPFKSIYKLLTLDFLKLVIISISIAIPIGWYLMSRWLEDFAYRINIGWGIFLIAGTLAIVVAILTISYQSIGAVFIKPLKSLRTE</sequence>
<feature type="transmembrane region" description="Helical" evidence="6">
    <location>
        <begin position="769"/>
        <end position="800"/>
    </location>
</feature>
<keyword evidence="3 6" id="KW-0812">Transmembrane</keyword>
<organism evidence="9 10">
    <name type="scientific">Aquimarina atlantica</name>
    <dbReference type="NCBI Taxonomy" id="1317122"/>
    <lineage>
        <taxon>Bacteria</taxon>
        <taxon>Pseudomonadati</taxon>
        <taxon>Bacteroidota</taxon>
        <taxon>Flavobacteriia</taxon>
        <taxon>Flavobacteriales</taxon>
        <taxon>Flavobacteriaceae</taxon>
        <taxon>Aquimarina</taxon>
    </lineage>
</organism>
<dbReference type="PANTHER" id="PTHR30572">
    <property type="entry name" value="MEMBRANE COMPONENT OF TRANSPORTER-RELATED"/>
    <property type="match status" value="1"/>
</dbReference>
<feature type="transmembrane region" description="Helical" evidence="6">
    <location>
        <begin position="393"/>
        <end position="420"/>
    </location>
</feature>
<keyword evidence="10" id="KW-1185">Reference proteome</keyword>
<feature type="transmembrane region" description="Helical" evidence="6">
    <location>
        <begin position="441"/>
        <end position="462"/>
    </location>
</feature>
<dbReference type="InterPro" id="IPR025857">
    <property type="entry name" value="MacB_PCD"/>
</dbReference>
<keyword evidence="4 6" id="KW-1133">Transmembrane helix</keyword>
<feature type="domain" description="MacB-like periplasmic core" evidence="8">
    <location>
        <begin position="20"/>
        <end position="244"/>
    </location>
</feature>
<evidence type="ECO:0000259" key="7">
    <source>
        <dbReference type="Pfam" id="PF02687"/>
    </source>
</evidence>
<evidence type="ECO:0000256" key="2">
    <source>
        <dbReference type="ARBA" id="ARBA00022475"/>
    </source>
</evidence>
<comment type="subcellular location">
    <subcellularLocation>
        <location evidence="1">Cell membrane</location>
        <topology evidence="1">Multi-pass membrane protein</topology>
    </subcellularLocation>
</comment>
<evidence type="ECO:0000313" key="10">
    <source>
        <dbReference type="Proteomes" id="UP000023541"/>
    </source>
</evidence>
<dbReference type="STRING" id="1317122.ATO12_23885"/>
<feature type="transmembrane region" description="Helical" evidence="6">
    <location>
        <begin position="351"/>
        <end position="373"/>
    </location>
</feature>
<evidence type="ECO:0000256" key="3">
    <source>
        <dbReference type="ARBA" id="ARBA00022692"/>
    </source>
</evidence>
<dbReference type="OrthoDB" id="8740261at2"/>
<keyword evidence="5 6" id="KW-0472">Membrane</keyword>
<evidence type="ECO:0000256" key="4">
    <source>
        <dbReference type="ARBA" id="ARBA00022989"/>
    </source>
</evidence>
<keyword evidence="2" id="KW-1003">Cell membrane</keyword>
<feature type="transmembrane region" description="Helical" evidence="6">
    <location>
        <begin position="300"/>
        <end position="322"/>
    </location>
</feature>
<dbReference type="eggNOG" id="COG0577">
    <property type="taxonomic scope" value="Bacteria"/>
</dbReference>
<evidence type="ECO:0008006" key="11">
    <source>
        <dbReference type="Google" id="ProtNLM"/>
    </source>
</evidence>
<evidence type="ECO:0000256" key="6">
    <source>
        <dbReference type="SAM" id="Phobius"/>
    </source>
</evidence>
<accession>A0A023BR10</accession>
<evidence type="ECO:0000256" key="1">
    <source>
        <dbReference type="ARBA" id="ARBA00004651"/>
    </source>
</evidence>
<evidence type="ECO:0000256" key="5">
    <source>
        <dbReference type="ARBA" id="ARBA00023136"/>
    </source>
</evidence>
<comment type="caution">
    <text evidence="9">The sequence shown here is derived from an EMBL/GenBank/DDBJ whole genome shotgun (WGS) entry which is preliminary data.</text>
</comment>
<evidence type="ECO:0000313" key="9">
    <source>
        <dbReference type="EMBL" id="EZH72492.1"/>
    </source>
</evidence>
<dbReference type="RefSeq" id="WP_034245103.1">
    <property type="nucleotide sequence ID" value="NZ_AQRA01000008.1"/>
</dbReference>
<feature type="transmembrane region" description="Helical" evidence="6">
    <location>
        <begin position="686"/>
        <end position="710"/>
    </location>
</feature>
<dbReference type="PANTHER" id="PTHR30572:SF18">
    <property type="entry name" value="ABC-TYPE MACROLIDE FAMILY EXPORT SYSTEM PERMEASE COMPONENT 2"/>
    <property type="match status" value="1"/>
</dbReference>
<feature type="domain" description="ABC3 transporter permease C-terminal" evidence="7">
    <location>
        <begin position="689"/>
        <end position="800"/>
    </location>
</feature>
<feature type="transmembrane region" description="Helical" evidence="6">
    <location>
        <begin position="738"/>
        <end position="757"/>
    </location>
</feature>
<dbReference type="PROSITE" id="PS51257">
    <property type="entry name" value="PROKAR_LIPOPROTEIN"/>
    <property type="match status" value="1"/>
</dbReference>
<feature type="transmembrane region" description="Helical" evidence="6">
    <location>
        <begin position="21"/>
        <end position="41"/>
    </location>
</feature>
<evidence type="ECO:0000259" key="8">
    <source>
        <dbReference type="Pfam" id="PF12704"/>
    </source>
</evidence>
<feature type="domain" description="ABC3 transporter permease C-terminal" evidence="7">
    <location>
        <begin position="306"/>
        <end position="418"/>
    </location>
</feature>
<dbReference type="GO" id="GO:0005886">
    <property type="term" value="C:plasma membrane"/>
    <property type="evidence" value="ECO:0007669"/>
    <property type="project" value="UniProtKB-SubCell"/>
</dbReference>
<feature type="domain" description="MacB-like periplasmic core" evidence="8">
    <location>
        <begin position="451"/>
        <end position="612"/>
    </location>
</feature>
<gene>
    <name evidence="9" type="ORF">ATO12_23885</name>
</gene>
<dbReference type="EMBL" id="AQRA01000008">
    <property type="protein sequence ID" value="EZH72492.1"/>
    <property type="molecule type" value="Genomic_DNA"/>
</dbReference>
<dbReference type="GO" id="GO:0022857">
    <property type="term" value="F:transmembrane transporter activity"/>
    <property type="evidence" value="ECO:0007669"/>
    <property type="project" value="TreeGrafter"/>
</dbReference>
<name>A0A023BR10_9FLAO</name>
<dbReference type="InterPro" id="IPR050250">
    <property type="entry name" value="Macrolide_Exporter_MacB"/>
</dbReference>
<reference evidence="9 10" key="1">
    <citation type="submission" date="2014-04" db="EMBL/GenBank/DDBJ databases">
        <title>Aquimarina sp. 22II-S11-z7 Genome Sequencing.</title>
        <authorList>
            <person name="Lai Q."/>
        </authorList>
    </citation>
    <scope>NUCLEOTIDE SEQUENCE [LARGE SCALE GENOMIC DNA]</scope>
    <source>
        <strain evidence="9 10">22II-S11-z7</strain>
    </source>
</reference>
<proteinExistence type="predicted"/>
<dbReference type="Pfam" id="PF02687">
    <property type="entry name" value="FtsX"/>
    <property type="match status" value="2"/>
</dbReference>
<dbReference type="InterPro" id="IPR003838">
    <property type="entry name" value="ABC3_permease_C"/>
</dbReference>
<dbReference type="AlphaFoldDB" id="A0A023BR10"/>